<feature type="compositionally biased region" description="Pro residues" evidence="1">
    <location>
        <begin position="172"/>
        <end position="184"/>
    </location>
</feature>
<evidence type="ECO:0000256" key="1">
    <source>
        <dbReference type="SAM" id="MobiDB-lite"/>
    </source>
</evidence>
<keyword evidence="3" id="KW-1185">Reference proteome</keyword>
<organism evidence="2 3">
    <name type="scientific">Chrysodeixis includens</name>
    <name type="common">Soybean looper</name>
    <name type="synonym">Pseudoplusia includens</name>
    <dbReference type="NCBI Taxonomy" id="689277"/>
    <lineage>
        <taxon>Eukaryota</taxon>
        <taxon>Metazoa</taxon>
        <taxon>Ecdysozoa</taxon>
        <taxon>Arthropoda</taxon>
        <taxon>Hexapoda</taxon>
        <taxon>Insecta</taxon>
        <taxon>Pterygota</taxon>
        <taxon>Neoptera</taxon>
        <taxon>Endopterygota</taxon>
        <taxon>Lepidoptera</taxon>
        <taxon>Glossata</taxon>
        <taxon>Ditrysia</taxon>
        <taxon>Noctuoidea</taxon>
        <taxon>Noctuidae</taxon>
        <taxon>Plusiinae</taxon>
        <taxon>Chrysodeixis</taxon>
    </lineage>
</organism>
<name>A0A9N8KW46_CHRIL</name>
<sequence>MERPGRRAKAGSLSGLSGGLAGAPGPGVRRQRSLEWGGDRYSSSDDDRSPQPPPLADRVFASLLAQATQQFDNEQRRIYGSEGGAELPRYASSPQRQSSPFPHESTNRRYYRRNRNSKGEEIFSAETGGTLQRRRRADDFPHDANARNARLCLNNAPPNNNGQASERDCDSPPEPAPPEVPPRGPSLHVTLRHRPCEPPAEQDRLYLSEGPNLRVIAETDCICLKVSGRGWVRPAALASRQGRLQIANGAGVPQGTALGPKLRVTLRLLSKTDCICLKNRLNLDTRVPSCGDKGGPINLNGSPWRRVNAVNGDNLLTSDGHV</sequence>
<dbReference type="EMBL" id="LR824012">
    <property type="protein sequence ID" value="CAD0198791.1"/>
    <property type="molecule type" value="Genomic_DNA"/>
</dbReference>
<evidence type="ECO:0000313" key="3">
    <source>
        <dbReference type="Proteomes" id="UP001154114"/>
    </source>
</evidence>
<feature type="compositionally biased region" description="Gly residues" evidence="1">
    <location>
        <begin position="16"/>
        <end position="25"/>
    </location>
</feature>
<protein>
    <submittedName>
        <fullName evidence="2">Uncharacterized protein</fullName>
    </submittedName>
</protein>
<dbReference type="OrthoDB" id="6819506at2759"/>
<evidence type="ECO:0000313" key="2">
    <source>
        <dbReference type="EMBL" id="CAD0198791.1"/>
    </source>
</evidence>
<gene>
    <name evidence="2" type="ORF">CINC_LOCUS13062</name>
</gene>
<proteinExistence type="predicted"/>
<accession>A0A9N8KW46</accession>
<feature type="region of interest" description="Disordered" evidence="1">
    <location>
        <begin position="151"/>
        <end position="185"/>
    </location>
</feature>
<feature type="region of interest" description="Disordered" evidence="1">
    <location>
        <begin position="1"/>
        <end position="57"/>
    </location>
</feature>
<feature type="region of interest" description="Disordered" evidence="1">
    <location>
        <begin position="84"/>
        <end position="136"/>
    </location>
</feature>
<dbReference type="AlphaFoldDB" id="A0A9N8KW46"/>
<reference evidence="2" key="1">
    <citation type="submission" date="2021-12" db="EMBL/GenBank/DDBJ databases">
        <authorList>
            <person name="King R."/>
        </authorList>
    </citation>
    <scope>NUCLEOTIDE SEQUENCE</scope>
</reference>
<dbReference type="Proteomes" id="UP001154114">
    <property type="component" value="Chromosome 9"/>
</dbReference>